<dbReference type="EMBL" id="CP041636">
    <property type="protein sequence ID" value="QDO99020.1"/>
    <property type="molecule type" value="Genomic_DNA"/>
</dbReference>
<dbReference type="AlphaFoldDB" id="A0A516H5S2"/>
<evidence type="ECO:0000256" key="1">
    <source>
        <dbReference type="SAM" id="Phobius"/>
    </source>
</evidence>
<organism evidence="2 3">
    <name type="scientific">Ferrovibrio terrae</name>
    <dbReference type="NCBI Taxonomy" id="2594003"/>
    <lineage>
        <taxon>Bacteria</taxon>
        <taxon>Pseudomonadati</taxon>
        <taxon>Pseudomonadota</taxon>
        <taxon>Alphaproteobacteria</taxon>
        <taxon>Rhodospirillales</taxon>
        <taxon>Rhodospirillaceae</taxon>
        <taxon>Ferrovibrio</taxon>
    </lineage>
</organism>
<evidence type="ECO:0000313" key="3">
    <source>
        <dbReference type="Proteomes" id="UP000317496"/>
    </source>
</evidence>
<feature type="transmembrane region" description="Helical" evidence="1">
    <location>
        <begin position="102"/>
        <end position="121"/>
    </location>
</feature>
<proteinExistence type="predicted"/>
<evidence type="ECO:0000313" key="2">
    <source>
        <dbReference type="EMBL" id="QDO99020.1"/>
    </source>
</evidence>
<dbReference type="Pfam" id="PF11158">
    <property type="entry name" value="DUF2938"/>
    <property type="match status" value="1"/>
</dbReference>
<feature type="transmembrane region" description="Helical" evidence="1">
    <location>
        <begin position="7"/>
        <end position="25"/>
    </location>
</feature>
<dbReference type="InterPro" id="IPR021329">
    <property type="entry name" value="DUF2938"/>
</dbReference>
<dbReference type="OrthoDB" id="9812539at2"/>
<sequence length="161" mass="16944">MAETALRILLVGIGATLVMDLWGWLLRRVYGVSGLDYRMVGRWVGHMAHGQFRHDGIGRAAPVPAEALIGWGAHYAIGVVFAAVLVAAVGQGWLQAPMPMPALVFGLVSVALPYLVMQPAFGSGVAGARTPDPLATRLRSLITHLVFGCGLYLAACLLAAA</sequence>
<accession>A0A516H5S2</accession>
<keyword evidence="1" id="KW-1133">Transmembrane helix</keyword>
<feature type="transmembrane region" description="Helical" evidence="1">
    <location>
        <begin position="141"/>
        <end position="160"/>
    </location>
</feature>
<keyword evidence="1" id="KW-0812">Transmembrane</keyword>
<keyword evidence="1" id="KW-0472">Membrane</keyword>
<reference evidence="2 3" key="1">
    <citation type="submission" date="2019-07" db="EMBL/GenBank/DDBJ databases">
        <title>Genome sequencing for Ferrovibrio sp. K5.</title>
        <authorList>
            <person name="Park S.-J."/>
        </authorList>
    </citation>
    <scope>NUCLEOTIDE SEQUENCE [LARGE SCALE GENOMIC DNA]</scope>
    <source>
        <strain evidence="2 3">K5</strain>
    </source>
</reference>
<feature type="transmembrane region" description="Helical" evidence="1">
    <location>
        <begin position="68"/>
        <end position="90"/>
    </location>
</feature>
<name>A0A516H5S2_9PROT</name>
<dbReference type="Proteomes" id="UP000317496">
    <property type="component" value="Chromosome"/>
</dbReference>
<dbReference type="KEGG" id="fer:FNB15_17865"/>
<dbReference type="RefSeq" id="WP_144258016.1">
    <property type="nucleotide sequence ID" value="NZ_CP041636.1"/>
</dbReference>
<gene>
    <name evidence="2" type="ORF">FNB15_17865</name>
</gene>
<protein>
    <submittedName>
        <fullName evidence="2">DUF2938 domain-containing protein</fullName>
    </submittedName>
</protein>
<keyword evidence="3" id="KW-1185">Reference proteome</keyword>